<protein>
    <recommendedName>
        <fullName evidence="11">Aspartokinase</fullName>
        <ecNumber evidence="11">2.7.2.4</ecNumber>
    </recommendedName>
</protein>
<evidence type="ECO:0000256" key="1">
    <source>
        <dbReference type="ARBA" id="ARBA00003121"/>
    </source>
</evidence>
<dbReference type="PIRSF" id="PIRSF000726">
    <property type="entry name" value="Asp_kin"/>
    <property type="match status" value="1"/>
</dbReference>
<evidence type="ECO:0000256" key="9">
    <source>
        <dbReference type="ARBA" id="ARBA00047872"/>
    </source>
</evidence>
<evidence type="ECO:0000256" key="5">
    <source>
        <dbReference type="ARBA" id="ARBA00022741"/>
    </source>
</evidence>
<evidence type="ECO:0000256" key="12">
    <source>
        <dbReference type="RuleBase" id="RU004249"/>
    </source>
</evidence>
<comment type="pathway">
    <text evidence="12">Amino-acid biosynthesis; L-threonine biosynthesis; L-threonine from L-aspartate: step 1/5.</text>
</comment>
<keyword evidence="5 10" id="KW-0547">Nucleotide-binding</keyword>
<keyword evidence="8" id="KW-0220">Diaminopimelate biosynthesis</keyword>
<dbReference type="PATRIC" id="fig|1461583.4.peg.208"/>
<evidence type="ECO:0000256" key="7">
    <source>
        <dbReference type="ARBA" id="ARBA00022840"/>
    </source>
</evidence>
<dbReference type="SUPFAM" id="SSF53633">
    <property type="entry name" value="Carbamate kinase-like"/>
    <property type="match status" value="1"/>
</dbReference>
<comment type="pathway">
    <text evidence="2 12">Amino-acid biosynthesis; L-lysine biosynthesis via DAP pathway; (S)-tetrahydrodipicolinate from L-aspartate: step 1/4.</text>
</comment>
<dbReference type="Pfam" id="PF00696">
    <property type="entry name" value="AA_kinase"/>
    <property type="match status" value="1"/>
</dbReference>
<keyword evidence="7 10" id="KW-0067">ATP-binding</keyword>
<evidence type="ECO:0000256" key="6">
    <source>
        <dbReference type="ARBA" id="ARBA00022777"/>
    </source>
</evidence>
<dbReference type="CDD" id="cd04913">
    <property type="entry name" value="ACT_AKii-LysC-BS-like_1"/>
    <property type="match status" value="1"/>
</dbReference>
<dbReference type="UniPathway" id="UPA00051">
    <property type="reaction ID" value="UER00462"/>
</dbReference>
<evidence type="ECO:0000256" key="8">
    <source>
        <dbReference type="ARBA" id="ARBA00022915"/>
    </source>
</evidence>
<dbReference type="UniPathway" id="UPA00050">
    <property type="reaction ID" value="UER00461"/>
</dbReference>
<feature type="domain" description="Aspartokinase ACT" evidence="14">
    <location>
        <begin position="339"/>
        <end position="396"/>
    </location>
</feature>
<keyword evidence="12" id="KW-0028">Amino-acid biosynthesis</keyword>
<dbReference type="UniPathway" id="UPA00034">
    <property type="reaction ID" value="UER00015"/>
</dbReference>
<organism evidence="15">
    <name type="scientific">Metalysinibacillus saudimassiliensis</name>
    <dbReference type="NCBI Taxonomy" id="1461583"/>
    <lineage>
        <taxon>Bacteria</taxon>
        <taxon>Bacillati</taxon>
        <taxon>Bacillota</taxon>
        <taxon>Bacilli</taxon>
        <taxon>Bacillales</taxon>
        <taxon>Caryophanaceae</taxon>
        <taxon>Metalysinibacillus</taxon>
    </lineage>
</organism>
<dbReference type="GO" id="GO:0009089">
    <property type="term" value="P:lysine biosynthetic process via diaminopimelate"/>
    <property type="evidence" value="ECO:0007669"/>
    <property type="project" value="UniProtKB-UniPathway"/>
</dbReference>
<evidence type="ECO:0000313" key="15">
    <source>
        <dbReference type="EMBL" id="CDZ99670.1"/>
    </source>
</evidence>
<dbReference type="GO" id="GO:0019877">
    <property type="term" value="P:diaminopimelate biosynthetic process"/>
    <property type="evidence" value="ECO:0007669"/>
    <property type="project" value="UniProtKB-KW"/>
</dbReference>
<proteinExistence type="inferred from homology"/>
<dbReference type="SUPFAM" id="SSF55021">
    <property type="entry name" value="ACT-like"/>
    <property type="match status" value="2"/>
</dbReference>
<dbReference type="Gene3D" id="3.40.1160.10">
    <property type="entry name" value="Acetylglutamate kinase-like"/>
    <property type="match status" value="1"/>
</dbReference>
<dbReference type="GO" id="GO:0005524">
    <property type="term" value="F:ATP binding"/>
    <property type="evidence" value="ECO:0007669"/>
    <property type="project" value="UniProtKB-KW"/>
</dbReference>
<evidence type="ECO:0000256" key="11">
    <source>
        <dbReference type="RuleBase" id="RU003448"/>
    </source>
</evidence>
<dbReference type="FunFam" id="3.30.2130.10:FF:000001">
    <property type="entry name" value="Bifunctional aspartokinase/homoserine dehydrogenase"/>
    <property type="match status" value="1"/>
</dbReference>
<dbReference type="PANTHER" id="PTHR21499">
    <property type="entry name" value="ASPARTATE KINASE"/>
    <property type="match status" value="1"/>
</dbReference>
<dbReference type="PANTHER" id="PTHR21499:SF68">
    <property type="entry name" value="ASPARTOKINASE 2"/>
    <property type="match status" value="1"/>
</dbReference>
<keyword evidence="6 11" id="KW-0418">Kinase</keyword>
<dbReference type="GO" id="GO:0004072">
    <property type="term" value="F:aspartate kinase activity"/>
    <property type="evidence" value="ECO:0007669"/>
    <property type="project" value="UniProtKB-EC"/>
</dbReference>
<name>A0A078M0H0_9BACL</name>
<dbReference type="CDD" id="cd04923">
    <property type="entry name" value="ACT_AK-LysC-DapG-like_2"/>
    <property type="match status" value="1"/>
</dbReference>
<dbReference type="InterPro" id="IPR036393">
    <property type="entry name" value="AceGlu_kinase-like_sf"/>
</dbReference>
<accession>A0A078M0H0</accession>
<dbReference type="EC" id="2.7.2.4" evidence="11"/>
<dbReference type="AlphaFoldDB" id="A0A078M0H0"/>
<sequence length="400" mass="43477">MKTVIVKVGVSAMQSEERIEQAAHYIEKLKEENYRVVVVASSMAKEQAILLTPIAKWTKDALQREQAMLMATSSQIAASSLAVALQARGHASTALTAQQAGITTDARYENARLTAINTTKIETLLAQGSIVTIAGRQGMANGEITSLGDGGSATLAVALAHHLQATHVVVLAKDSIYTADQQLVPNAQRMTEISFDEMLEFAHLGAHLLHPRAVELAKKHNVAILIQALMEQQGTWVKGEKDMEKEMIVRGVAYEADIVRLTVGYEAEQEVSLAALFTTLAEHRINVDIIVQAVMNHAQQTVSFSIDKAQFAEALKVLEDNKQALGFSFADFEIGLAKVSIIGSAMASNPGVAARMFDRLRKEKIMVKMVSTSEIKVSVVVPQDEMVHAAQALHDEYHLA</sequence>
<dbReference type="NCBIfam" id="TIGR00657">
    <property type="entry name" value="asp_kinases"/>
    <property type="match status" value="1"/>
</dbReference>
<dbReference type="GO" id="GO:0005829">
    <property type="term" value="C:cytosol"/>
    <property type="evidence" value="ECO:0007669"/>
    <property type="project" value="TreeGrafter"/>
</dbReference>
<comment type="pathway">
    <text evidence="12">Amino-acid biosynthesis; L-methionine biosynthesis via de novo pathway; L-homoserine from L-aspartate: step 1/3.</text>
</comment>
<evidence type="ECO:0000259" key="13">
    <source>
        <dbReference type="Pfam" id="PF00696"/>
    </source>
</evidence>
<comment type="catalytic activity">
    <reaction evidence="9 11">
        <text>L-aspartate + ATP = 4-phospho-L-aspartate + ADP</text>
        <dbReference type="Rhea" id="RHEA:23776"/>
        <dbReference type="ChEBI" id="CHEBI:29991"/>
        <dbReference type="ChEBI" id="CHEBI:30616"/>
        <dbReference type="ChEBI" id="CHEBI:57535"/>
        <dbReference type="ChEBI" id="CHEBI:456216"/>
        <dbReference type="EC" id="2.7.2.4"/>
    </reaction>
</comment>
<dbReference type="InterPro" id="IPR005260">
    <property type="entry name" value="Asp_kin_monofn"/>
</dbReference>
<feature type="binding site" evidence="10">
    <location>
        <position position="177"/>
    </location>
    <ligand>
        <name>ATP</name>
        <dbReference type="ChEBI" id="CHEBI:30616"/>
    </ligand>
</feature>
<dbReference type="GO" id="GO:0009090">
    <property type="term" value="P:homoserine biosynthetic process"/>
    <property type="evidence" value="ECO:0007669"/>
    <property type="project" value="TreeGrafter"/>
</dbReference>
<evidence type="ECO:0000259" key="14">
    <source>
        <dbReference type="Pfam" id="PF22468"/>
    </source>
</evidence>
<evidence type="ECO:0000256" key="10">
    <source>
        <dbReference type="PIRSR" id="PIRSR000726-1"/>
    </source>
</evidence>
<dbReference type="Pfam" id="PF22468">
    <property type="entry name" value="ACT_9"/>
    <property type="match status" value="1"/>
</dbReference>
<dbReference type="HOGENOM" id="CLU_009116_3_2_9"/>
<evidence type="ECO:0000256" key="3">
    <source>
        <dbReference type="ARBA" id="ARBA00010122"/>
    </source>
</evidence>
<dbReference type="GO" id="GO:0009088">
    <property type="term" value="P:threonine biosynthetic process"/>
    <property type="evidence" value="ECO:0007669"/>
    <property type="project" value="UniProtKB-UniPathway"/>
</dbReference>
<dbReference type="Gene3D" id="3.30.2130.10">
    <property type="entry name" value="VC0802-like"/>
    <property type="match status" value="1"/>
</dbReference>
<gene>
    <name evidence="15" type="primary">lysC</name>
    <name evidence="15" type="ORF">BN1050_00235</name>
</gene>
<keyword evidence="4 11" id="KW-0808">Transferase</keyword>
<dbReference type="EMBL" id="LN483073">
    <property type="protein sequence ID" value="CDZ99670.1"/>
    <property type="molecule type" value="Genomic_DNA"/>
</dbReference>
<evidence type="ECO:0000256" key="2">
    <source>
        <dbReference type="ARBA" id="ARBA00004766"/>
    </source>
</evidence>
<dbReference type="InterPro" id="IPR045865">
    <property type="entry name" value="ACT-like_dom_sf"/>
</dbReference>
<reference evidence="15" key="1">
    <citation type="submission" date="2014-07" db="EMBL/GenBank/DDBJ databases">
        <authorList>
            <person name="Urmite Genomes Urmite Genomes"/>
        </authorList>
    </citation>
    <scope>NUCLEOTIDE SEQUENCE</scope>
    <source>
        <strain evidence="15">13S34_air</strain>
    </source>
</reference>
<dbReference type="InterPro" id="IPR054352">
    <property type="entry name" value="ACT_Aspartokinase"/>
</dbReference>
<feature type="domain" description="Aspartate/glutamate/uridylate kinase" evidence="13">
    <location>
        <begin position="2"/>
        <end position="226"/>
    </location>
</feature>
<dbReference type="InterPro" id="IPR001048">
    <property type="entry name" value="Asp/Glu/Uridylate_kinase"/>
</dbReference>
<comment type="function">
    <text evidence="1">Catalyzes the phosphorylation of the beta-carboxyl group of aspartic acid with ATP to yield 4-phospho-L-aspartate, which is involved in the branched biosynthetic pathway leading to the biosynthesis of amino acids threonine, isoleucine and methionine.</text>
</comment>
<evidence type="ECO:0000256" key="4">
    <source>
        <dbReference type="ARBA" id="ARBA00022679"/>
    </source>
</evidence>
<dbReference type="InterPro" id="IPR001341">
    <property type="entry name" value="Asp_kinase"/>
</dbReference>
<comment type="similarity">
    <text evidence="3 11">Belongs to the aspartokinase family.</text>
</comment>